<gene>
    <name evidence="1" type="ORF">C7N83_12710</name>
</gene>
<accession>A0A2P7TXA9</accession>
<evidence type="ECO:0000313" key="1">
    <source>
        <dbReference type="EMBL" id="PSJ79351.1"/>
    </source>
</evidence>
<dbReference type="Proteomes" id="UP000241868">
    <property type="component" value="Unassembled WGS sequence"/>
</dbReference>
<name>A0A2P7TXA9_9NEIS</name>
<sequence length="61" mass="7018">MPDRGRFGPHKDLILGLIFRQTGWILRILMTVMLEVSETVNSSAQQRIITLNFSSEILLNF</sequence>
<comment type="caution">
    <text evidence="1">The sequence shown here is derived from an EMBL/GenBank/DDBJ whole genome shotgun (WGS) entry which is preliminary data.</text>
</comment>
<proteinExistence type="predicted"/>
<keyword evidence="2" id="KW-1185">Reference proteome</keyword>
<protein>
    <submittedName>
        <fullName evidence="1">Uncharacterized protein</fullName>
    </submittedName>
</protein>
<reference evidence="1 2" key="1">
    <citation type="submission" date="2018-03" db="EMBL/GenBank/DDBJ databases">
        <title>Neisseria weixii sp. nov., isolated from the intestinal contents of Tibetan Plateau pika (Ochotona curzoniae) in Yushu, Qinghai Province, China.</title>
        <authorList>
            <person name="Gui Z."/>
        </authorList>
    </citation>
    <scope>NUCLEOTIDE SEQUENCE [LARGE SCALE GENOMIC DNA]</scope>
    <source>
        <strain evidence="1 2">ATCC 51483</strain>
    </source>
</reference>
<dbReference type="EMBL" id="PXYY01000123">
    <property type="protein sequence ID" value="PSJ79351.1"/>
    <property type="molecule type" value="Genomic_DNA"/>
</dbReference>
<dbReference type="AlphaFoldDB" id="A0A2P7TXA9"/>
<organism evidence="1 2">
    <name type="scientific">Neisseria iguanae</name>
    <dbReference type="NCBI Taxonomy" id="90242"/>
    <lineage>
        <taxon>Bacteria</taxon>
        <taxon>Pseudomonadati</taxon>
        <taxon>Pseudomonadota</taxon>
        <taxon>Betaproteobacteria</taxon>
        <taxon>Neisseriales</taxon>
        <taxon>Neisseriaceae</taxon>
        <taxon>Neisseria</taxon>
    </lineage>
</organism>
<evidence type="ECO:0000313" key="2">
    <source>
        <dbReference type="Proteomes" id="UP000241868"/>
    </source>
</evidence>